<gene>
    <name evidence="2" type="ORF">Tco_0936981</name>
</gene>
<proteinExistence type="predicted"/>
<feature type="compositionally biased region" description="Polar residues" evidence="1">
    <location>
        <begin position="318"/>
        <end position="332"/>
    </location>
</feature>
<accession>A0ABQ5DD22</accession>
<evidence type="ECO:0000313" key="3">
    <source>
        <dbReference type="Proteomes" id="UP001151760"/>
    </source>
</evidence>
<feature type="region of interest" description="Disordered" evidence="1">
    <location>
        <begin position="282"/>
        <end position="337"/>
    </location>
</feature>
<organism evidence="2 3">
    <name type="scientific">Tanacetum coccineum</name>
    <dbReference type="NCBI Taxonomy" id="301880"/>
    <lineage>
        <taxon>Eukaryota</taxon>
        <taxon>Viridiplantae</taxon>
        <taxon>Streptophyta</taxon>
        <taxon>Embryophyta</taxon>
        <taxon>Tracheophyta</taxon>
        <taxon>Spermatophyta</taxon>
        <taxon>Magnoliopsida</taxon>
        <taxon>eudicotyledons</taxon>
        <taxon>Gunneridae</taxon>
        <taxon>Pentapetalae</taxon>
        <taxon>asterids</taxon>
        <taxon>campanulids</taxon>
        <taxon>Asterales</taxon>
        <taxon>Asteraceae</taxon>
        <taxon>Asteroideae</taxon>
        <taxon>Anthemideae</taxon>
        <taxon>Anthemidinae</taxon>
        <taxon>Tanacetum</taxon>
    </lineage>
</organism>
<reference evidence="2" key="1">
    <citation type="journal article" date="2022" name="Int. J. Mol. Sci.">
        <title>Draft Genome of Tanacetum Coccineum: Genomic Comparison of Closely Related Tanacetum-Family Plants.</title>
        <authorList>
            <person name="Yamashiro T."/>
            <person name="Shiraishi A."/>
            <person name="Nakayama K."/>
            <person name="Satake H."/>
        </authorList>
    </citation>
    <scope>NUCLEOTIDE SEQUENCE</scope>
</reference>
<comment type="caution">
    <text evidence="2">The sequence shown here is derived from an EMBL/GenBank/DDBJ whole genome shotgun (WGS) entry which is preliminary data.</text>
</comment>
<protein>
    <submittedName>
        <fullName evidence="2">Uncharacterized protein</fullName>
    </submittedName>
</protein>
<name>A0ABQ5DD22_9ASTR</name>
<keyword evidence="3" id="KW-1185">Reference proteome</keyword>
<evidence type="ECO:0000256" key="1">
    <source>
        <dbReference type="SAM" id="MobiDB-lite"/>
    </source>
</evidence>
<sequence length="505" mass="56185">MYLTASRPDLVFARNHLNVTLVSEDYAMALTALCKMRTMAAVVLKETERVLRSQTTEAEYIAMFGCLPLRFAAIMSSTPDLSTLTFDTILFESKLRKAWLIVLRDDGLSARGYIHQKAITKRYGIALFEYYYRLSSRIPTPATCYFRLQPAFQTEESMSSKRQLFLTTGMMIPLDSQYPAGRNVYIRDLVDLDAEGIDYLPNADIFEQLTLMGAKTTAWNEFSITMASAIICLATNQKFNFSKYIFESMVKNLDNAGKDFSGRETPLFPTIVVQAQEEIGEGSAMPTDPHHTLIITQPSSSQLQRKQKSRRPKEKDTQVPQSSVPSDPTNVANEAVNEEPIKKLKKKGGLRTHKLKRLYSVGRFARVVSSKEASLGDQEDASKQGRKIDGIDKDAEITLVYETQGMYGDEDIFGVNDLDGDEVVVESEVTDKAGEKRNIVEEAVAVTDDVTIPVSAATITNVELTLAQTLAELKSARPKIKGVVMKEPSKSTPTISLQLPSHVKG</sequence>
<evidence type="ECO:0000313" key="2">
    <source>
        <dbReference type="EMBL" id="GJT37116.1"/>
    </source>
</evidence>
<dbReference type="EMBL" id="BQNB010015197">
    <property type="protein sequence ID" value="GJT37116.1"/>
    <property type="molecule type" value="Genomic_DNA"/>
</dbReference>
<dbReference type="Proteomes" id="UP001151760">
    <property type="component" value="Unassembled WGS sequence"/>
</dbReference>
<reference evidence="2" key="2">
    <citation type="submission" date="2022-01" db="EMBL/GenBank/DDBJ databases">
        <authorList>
            <person name="Yamashiro T."/>
            <person name="Shiraishi A."/>
            <person name="Satake H."/>
            <person name="Nakayama K."/>
        </authorList>
    </citation>
    <scope>NUCLEOTIDE SEQUENCE</scope>
</reference>